<evidence type="ECO:0000313" key="2">
    <source>
        <dbReference type="Proteomes" id="UP000886748"/>
    </source>
</evidence>
<organism evidence="1 2">
    <name type="scientific">Candidatus Limenecus avicola</name>
    <dbReference type="NCBI Taxonomy" id="2840847"/>
    <lineage>
        <taxon>Bacteria</taxon>
        <taxon>Bacillati</taxon>
        <taxon>Bacillota</taxon>
        <taxon>Clostridia</taxon>
        <taxon>Eubacteriales</taxon>
        <taxon>Clostridiaceae</taxon>
        <taxon>Clostridiaceae incertae sedis</taxon>
        <taxon>Candidatus Limenecus</taxon>
    </lineage>
</organism>
<sequence length="316" mass="36728">MQIFFNSYFNTTSSFKKQKNTQSFKAAIPKNVSDITKTQIETCIKQGMSVKSIAEFLNIRLNALYKAMEEFNIMTVNKQNRLNNQKSMHILNSTLPKMLAKNADLFEMAQATGIDQKKIISWIAERTNKSFKETRHKMLQDLFKKNYNKAQIAELLGIKEHTVKRMKYNLGVFEVVKKDKKVEMIKQMLSSGMYPKEIAQKLDMAVCTIYMYMKEYKLKNLISEYQKKTILERSKQGLSLSAIAKELRIDRASIARFVDKHELKQEIMQLRNEYNKSIASRVKDSSLKTVAGEMNLSHCQIKYRLKKAQDSSNLPQ</sequence>
<dbReference type="Proteomes" id="UP000886748">
    <property type="component" value="Unassembled WGS sequence"/>
</dbReference>
<reference evidence="1" key="1">
    <citation type="submission" date="2020-10" db="EMBL/GenBank/DDBJ databases">
        <authorList>
            <person name="Gilroy R."/>
        </authorList>
    </citation>
    <scope>NUCLEOTIDE SEQUENCE</scope>
    <source>
        <strain evidence="1">CHK154-7741</strain>
    </source>
</reference>
<evidence type="ECO:0000313" key="1">
    <source>
        <dbReference type="EMBL" id="HIU91811.1"/>
    </source>
</evidence>
<gene>
    <name evidence="1" type="ORF">IAD26_01610</name>
</gene>
<dbReference type="EMBL" id="DVOD01000013">
    <property type="protein sequence ID" value="HIU91811.1"/>
    <property type="molecule type" value="Genomic_DNA"/>
</dbReference>
<evidence type="ECO:0008006" key="3">
    <source>
        <dbReference type="Google" id="ProtNLM"/>
    </source>
</evidence>
<dbReference type="Gene3D" id="1.10.10.60">
    <property type="entry name" value="Homeodomain-like"/>
    <property type="match status" value="2"/>
</dbReference>
<accession>A0A9D1SR70</accession>
<comment type="caution">
    <text evidence="1">The sequence shown here is derived from an EMBL/GenBank/DDBJ whole genome shotgun (WGS) entry which is preliminary data.</text>
</comment>
<name>A0A9D1SR70_9CLOT</name>
<proteinExistence type="predicted"/>
<protein>
    <recommendedName>
        <fullName evidence="3">Resolvase HTH domain-containing protein</fullName>
    </recommendedName>
</protein>
<dbReference type="AlphaFoldDB" id="A0A9D1SR70"/>
<reference evidence="1" key="2">
    <citation type="journal article" date="2021" name="PeerJ">
        <title>Extensive microbial diversity within the chicken gut microbiome revealed by metagenomics and culture.</title>
        <authorList>
            <person name="Gilroy R."/>
            <person name="Ravi A."/>
            <person name="Getino M."/>
            <person name="Pursley I."/>
            <person name="Horton D.L."/>
            <person name="Alikhan N.F."/>
            <person name="Baker D."/>
            <person name="Gharbi K."/>
            <person name="Hall N."/>
            <person name="Watson M."/>
            <person name="Adriaenssens E.M."/>
            <person name="Foster-Nyarko E."/>
            <person name="Jarju S."/>
            <person name="Secka A."/>
            <person name="Antonio M."/>
            <person name="Oren A."/>
            <person name="Chaudhuri R.R."/>
            <person name="La Ragione R."/>
            <person name="Hildebrand F."/>
            <person name="Pallen M.J."/>
        </authorList>
    </citation>
    <scope>NUCLEOTIDE SEQUENCE</scope>
    <source>
        <strain evidence="1">CHK154-7741</strain>
    </source>
</reference>